<comment type="caution">
    <text evidence="2">The sequence shown here is derived from an EMBL/GenBank/DDBJ whole genome shotgun (WGS) entry which is preliminary data.</text>
</comment>
<dbReference type="RefSeq" id="WP_147932637.1">
    <property type="nucleotide sequence ID" value="NZ_VOXD01000045.1"/>
</dbReference>
<keyword evidence="2" id="KW-0378">Hydrolase</keyword>
<accession>A0A5C7F8G1</accession>
<dbReference type="SUPFAM" id="SSF56935">
    <property type="entry name" value="Porins"/>
    <property type="match status" value="1"/>
</dbReference>
<keyword evidence="3" id="KW-1185">Reference proteome</keyword>
<gene>
    <name evidence="2" type="ORF">FUA23_20440</name>
</gene>
<evidence type="ECO:0000313" key="2">
    <source>
        <dbReference type="EMBL" id="TXF85668.1"/>
    </source>
</evidence>
<keyword evidence="2" id="KW-0645">Protease</keyword>
<evidence type="ECO:0000313" key="3">
    <source>
        <dbReference type="Proteomes" id="UP000321907"/>
    </source>
</evidence>
<reference evidence="2 3" key="1">
    <citation type="submission" date="2019-08" db="EMBL/GenBank/DDBJ databases">
        <title>Lewinella sp. strain SSH13 Genome sequencing and assembly.</title>
        <authorList>
            <person name="Kim I."/>
        </authorList>
    </citation>
    <scope>NUCLEOTIDE SEQUENCE [LARGE SCALE GENOMIC DNA]</scope>
    <source>
        <strain evidence="2 3">SSH13</strain>
    </source>
</reference>
<feature type="signal peptide" evidence="1">
    <location>
        <begin position="1"/>
        <end position="23"/>
    </location>
</feature>
<dbReference type="Proteomes" id="UP000321907">
    <property type="component" value="Unassembled WGS sequence"/>
</dbReference>
<name>A0A5C7F8G1_9BACT</name>
<organism evidence="2 3">
    <name type="scientific">Neolewinella aurantiaca</name>
    <dbReference type="NCBI Taxonomy" id="2602767"/>
    <lineage>
        <taxon>Bacteria</taxon>
        <taxon>Pseudomonadati</taxon>
        <taxon>Bacteroidota</taxon>
        <taxon>Saprospiria</taxon>
        <taxon>Saprospirales</taxon>
        <taxon>Lewinellaceae</taxon>
        <taxon>Neolewinella</taxon>
    </lineage>
</organism>
<dbReference type="EMBL" id="VOXD01000045">
    <property type="protein sequence ID" value="TXF85668.1"/>
    <property type="molecule type" value="Genomic_DNA"/>
</dbReference>
<sequence>MKFKAQCLILLIYLVCLSGFSRAQNIQGEVTQEDGSLLTGVQVIARVNEKVIGFSSTDIKGGFSFLVKSETDTITLEARYLGFKPWRATVFLKVGLKPLKIILKESAIGLKEIEVSASLLPRVEKNDTIVHRTESYRTGNERKIEEIIEKLPGVEVDENGAIKYNNIPLDRILVEGEDLFDKNYTLLSQNVPADLVDQIDIITNHQPDKLTGDLNSTGELALDLHLDPEKRRPLFGEFGIQTGAPRSNAANLNVFRLGKKLKTVFFSDYNNYGQTSDAGFRALHQSNGASDRSLTESVNVLRSPAESLPGLLLKRDFLNSQDYGAAQTILFSLGEKTRNRIIYNVFGHSHEFDNQTLREDVLPFSIDSFVEMSDRNYRYGKFWVQNDFEHYFDERSRLDVRAGVAGQTKSGRWNSKLTESNSPATDSLSTLSSNGGLNYAFMSRYVRRLTPKTAVQVIANYQNEEQSQSQTYFGEVYDDFLTGDGEKLQQLYNQDRSFFASSVSLLRRINEVKIDLNAGVERQRVRSETSLAYGEPVEGSLLVSPYVFNELYVSSSLGGTAGKMKWNATVKASRFLLNDGSGVKFVVRNTILPAFGVQGKIGRRGSVRIHGRSTLVPTTPEQLIKDAILISNSVLRQSLDSAYLIRNNSVGVTYRHSNNYTQFGYGVTVNYSESLNGVRSSFSSDGFIQIENLVAGAKSNSIRLSANTHKYVEKWKAYFKLSYDWSRFQSILELNEAVFTSTSILQKISLGANTILTKWLRFSNKAEVSAFSNFVLDGKLVQHQLETRQEVNVMAGENSRFELTYRTIFPQLGGEQPINLLDVEVIWDIERPDITISVGGRNLLNNAKVETLSIGTFQRYQREYRLRPRTVYAEVVKTF</sequence>
<proteinExistence type="predicted"/>
<dbReference type="InterPro" id="IPR008969">
    <property type="entry name" value="CarboxyPept-like_regulatory"/>
</dbReference>
<dbReference type="SUPFAM" id="SSF49464">
    <property type="entry name" value="Carboxypeptidase regulatory domain-like"/>
    <property type="match status" value="1"/>
</dbReference>
<dbReference type="AlphaFoldDB" id="A0A5C7F8G1"/>
<dbReference type="GO" id="GO:0004180">
    <property type="term" value="F:carboxypeptidase activity"/>
    <property type="evidence" value="ECO:0007669"/>
    <property type="project" value="UniProtKB-KW"/>
</dbReference>
<keyword evidence="1" id="KW-0732">Signal</keyword>
<evidence type="ECO:0000256" key="1">
    <source>
        <dbReference type="SAM" id="SignalP"/>
    </source>
</evidence>
<feature type="chain" id="PRO_5023032849" evidence="1">
    <location>
        <begin position="24"/>
        <end position="879"/>
    </location>
</feature>
<keyword evidence="2" id="KW-0121">Carboxypeptidase</keyword>
<dbReference type="OrthoDB" id="603275at2"/>
<protein>
    <submittedName>
        <fullName evidence="2">Carboxypeptidase regulatory-like domain-containing protein</fullName>
    </submittedName>
</protein>